<dbReference type="eggNOG" id="arCOG06562">
    <property type="taxonomic scope" value="Archaea"/>
</dbReference>
<keyword evidence="1" id="KW-0472">Membrane</keyword>
<feature type="transmembrane region" description="Helical" evidence="1">
    <location>
        <begin position="164"/>
        <end position="190"/>
    </location>
</feature>
<keyword evidence="1" id="KW-1133">Transmembrane helix</keyword>
<feature type="transmembrane region" description="Helical" evidence="1">
    <location>
        <begin position="210"/>
        <end position="230"/>
    </location>
</feature>
<dbReference type="STRING" id="573063.Metin_0350"/>
<keyword evidence="3" id="KW-1185">Reference proteome</keyword>
<keyword evidence="1" id="KW-0812">Transmembrane</keyword>
<dbReference type="Proteomes" id="UP000002061">
    <property type="component" value="Chromosome"/>
</dbReference>
<dbReference type="AlphaFoldDB" id="D5VR17"/>
<feature type="transmembrane region" description="Helical" evidence="1">
    <location>
        <begin position="82"/>
        <end position="102"/>
    </location>
</feature>
<sequence length="287" mass="33241">MQDIFKYLLKNRNIKFTSLALAIIFLFIFMSFLRFKMIGMHSVINAYPSIAPLYGLIFGPFYGSLIILLVNIVKFLINPKAYYFGIFSFLPPILSVVSAGYLARNNLKVPILIYMFGFILYFNSYVGREAPYHPIFDILAFLLLIGAGKKIIKLLYSNNSIHSFVSALSFSYIVVMVDHLYGSILASYLYHIPVNDYVKAIPTYIFERTLMAFLGSVFIFLTIKLVRELIKMSDELKSFILNEYIKENFKTKLDIKVDKELMEKYGIKVPDEEFVKKELENIFKTIK</sequence>
<dbReference type="KEGG" id="mif:Metin_0350"/>
<dbReference type="HOGENOM" id="CLU_938808_0_0_2"/>
<evidence type="ECO:0000313" key="3">
    <source>
        <dbReference type="Proteomes" id="UP000002061"/>
    </source>
</evidence>
<proteinExistence type="predicted"/>
<gene>
    <name evidence="2" type="ordered locus">Metin_0350</name>
</gene>
<protein>
    <submittedName>
        <fullName evidence="2">Uncharacterized protein</fullName>
    </submittedName>
</protein>
<name>D5VR17_METIM</name>
<feature type="transmembrane region" description="Helical" evidence="1">
    <location>
        <begin position="53"/>
        <end position="76"/>
    </location>
</feature>
<evidence type="ECO:0000256" key="1">
    <source>
        <dbReference type="SAM" id="Phobius"/>
    </source>
</evidence>
<accession>D5VR17</accession>
<feature type="transmembrane region" description="Helical" evidence="1">
    <location>
        <begin position="16"/>
        <end position="33"/>
    </location>
</feature>
<organism evidence="2 3">
    <name type="scientific">Methanocaldococcus infernus (strain DSM 11812 / JCM 15783 / ME)</name>
    <dbReference type="NCBI Taxonomy" id="573063"/>
    <lineage>
        <taxon>Archaea</taxon>
        <taxon>Methanobacteriati</taxon>
        <taxon>Methanobacteriota</taxon>
        <taxon>Methanomada group</taxon>
        <taxon>Methanococci</taxon>
        <taxon>Methanococcales</taxon>
        <taxon>Methanocaldococcaceae</taxon>
        <taxon>Methanocaldococcus</taxon>
    </lineage>
</organism>
<dbReference type="EMBL" id="CP002009">
    <property type="protein sequence ID" value="ADG13020.1"/>
    <property type="molecule type" value="Genomic_DNA"/>
</dbReference>
<reference evidence="2" key="1">
    <citation type="submission" date="2010-04" db="EMBL/GenBank/DDBJ databases">
        <title>Complete sequence of Methanocaldococcus infernus ME.</title>
        <authorList>
            <consortium name="US DOE Joint Genome Institute"/>
            <person name="Lucas S."/>
            <person name="Copeland A."/>
            <person name="Lapidus A."/>
            <person name="Cheng J.-F."/>
            <person name="Bruce D."/>
            <person name="Goodwin L."/>
            <person name="Pitluck S."/>
            <person name="Munk A.C."/>
            <person name="Detter J.C."/>
            <person name="Han C."/>
            <person name="Tapia R."/>
            <person name="Land M."/>
            <person name="Hauser L."/>
            <person name="Kyrpides N."/>
            <person name="Mikhailova N."/>
            <person name="Sieprawska-Lupa M."/>
            <person name="Whitman W.B."/>
            <person name="Woyke T."/>
        </authorList>
    </citation>
    <scope>NUCLEOTIDE SEQUENCE [LARGE SCALE GENOMIC DNA]</scope>
    <source>
        <strain evidence="2">ME</strain>
    </source>
</reference>
<feature type="transmembrane region" description="Helical" evidence="1">
    <location>
        <begin position="132"/>
        <end position="152"/>
    </location>
</feature>
<evidence type="ECO:0000313" key="2">
    <source>
        <dbReference type="EMBL" id="ADG13020.1"/>
    </source>
</evidence>